<reference evidence="3 4" key="1">
    <citation type="submission" date="2025-05" db="UniProtKB">
        <authorList>
            <consortium name="RefSeq"/>
        </authorList>
    </citation>
    <scope>IDENTIFICATION</scope>
</reference>
<keyword evidence="2" id="KW-1185">Reference proteome</keyword>
<sequence>MVSLNGAYSKKYQLQAQESLAQLKDRNQDEEKEKIKILSRQTNEMRRKLERKKKTKEEKEEERRKNILENRRLKQQIATEKFQHFAEPVKQKHVRSASVGTQLKDGRYDVAGYLIDIKNGIRVNSTLVSSANPMNTKLRYAAQNDILGQPTTKSNTLNPPATQSNILNLPSGQSNILNLAGYKSNNFNLPEYLSNNNLNIIKKNQANHIGEKIFSAKTFNNYEGDSSSLESLASNDSLNKNNLNQHSEVSSIKFSESKNGGCQHNNIIDVLPYTTEQLLEQIQKNMLSTISEVTGEDSSSSNKTLCQVNNVAIVSPRVLEKEKIIRDNTCAKRLSNSSTGLSLKDSLDAINNSAINKEASKYMYSTAAVNQEVVKHRYNNVAENQEASKHIFGTAADNQEVFKHSTAITNSSEKVKEDFKHSTAIITKPINQQAFYEQHFHDKTKSVYQQAFHDKKDDKKDALSESLTLKNQPTTSYNQPTTSYNLPTTSYNQPLFLKPSVNVIPTVYSSSSNHVLNQYSKDINSSITNVSKDSVCSFSIPHNGYSSKQSVVSETSIYTTNKPSVVSEASIYSANKVNYFDNSIAKNKFQSDSLETKPYTCNVDQYSERKNSLLQQLDGSSVSSNTINRNEKIGSVFEETTDEIFKQAQQSFAELTFPKMKNESSLNNNFNDAKDIKENGDIKDEVNTEKYDICATVKYGKDFDENANSVPPRYDSNNLKHGRLIVSAESKKKINANFTPHPPMKPKTTIDFAPPSTHYSPISQNSNLILNFDEKVYSGQFNHLSNINSFGKHTRSISSGSTGNNKTELFQKSKVNFSNDPKNLSSSQLSGNKGENSKKQKNIALNKTPTDDEINNLWENVRQCLSAESSGRQAHSDIVPVTQTFYQSPRSYNNGQFYRSLSASSYRRNSSQENSTKQNSFINQNNKGFIGAKNTMGVISVKSTNNIAGRQSLLPQRAVQMIRNPKITNKLDLNQNNVDNLQNNALSSTASFLALEELCKHESLTPKQTDVFFHPSMQLKKKFSNVDLSYEERCVMASLDRINKKLEEKEKAMGLHK</sequence>
<feature type="compositionally biased region" description="Basic and acidic residues" evidence="1">
    <location>
        <begin position="24"/>
        <end position="36"/>
    </location>
</feature>
<evidence type="ECO:0000313" key="4">
    <source>
        <dbReference type="RefSeq" id="XP_065650189.1"/>
    </source>
</evidence>
<name>A0ABM4BM94_HYDVU</name>
<evidence type="ECO:0000313" key="2">
    <source>
        <dbReference type="Proteomes" id="UP001652625"/>
    </source>
</evidence>
<dbReference type="RefSeq" id="XP_065650188.1">
    <property type="nucleotide sequence ID" value="XM_065794116.1"/>
</dbReference>
<evidence type="ECO:0000256" key="1">
    <source>
        <dbReference type="SAM" id="MobiDB-lite"/>
    </source>
</evidence>
<gene>
    <name evidence="3 4" type="primary">LOC100205644</name>
</gene>
<accession>A0ABM4BM94</accession>
<dbReference type="GeneID" id="100205644"/>
<dbReference type="GO" id="GO:0016301">
    <property type="term" value="F:kinase activity"/>
    <property type="evidence" value="ECO:0007669"/>
    <property type="project" value="UniProtKB-KW"/>
</dbReference>
<feature type="compositionally biased region" description="Polar residues" evidence="1">
    <location>
        <begin position="912"/>
        <end position="923"/>
    </location>
</feature>
<organism evidence="2 4">
    <name type="scientific">Hydra vulgaris</name>
    <name type="common">Hydra</name>
    <name type="synonym">Hydra attenuata</name>
    <dbReference type="NCBI Taxonomy" id="6087"/>
    <lineage>
        <taxon>Eukaryota</taxon>
        <taxon>Metazoa</taxon>
        <taxon>Cnidaria</taxon>
        <taxon>Hydrozoa</taxon>
        <taxon>Hydroidolina</taxon>
        <taxon>Anthoathecata</taxon>
        <taxon>Aplanulata</taxon>
        <taxon>Hydridae</taxon>
        <taxon>Hydra</taxon>
    </lineage>
</organism>
<feature type="region of interest" description="Disordered" evidence="1">
    <location>
        <begin position="903"/>
        <end position="923"/>
    </location>
</feature>
<keyword evidence="3 4" id="KW-0808">Transferase</keyword>
<feature type="region of interest" description="Disordered" evidence="1">
    <location>
        <begin position="24"/>
        <end position="64"/>
    </location>
</feature>
<feature type="region of interest" description="Disordered" evidence="1">
    <location>
        <begin position="815"/>
        <end position="850"/>
    </location>
</feature>
<protein>
    <submittedName>
        <fullName evidence="3 4">Probable cyclin-dependent serine/threonine-protein kinase DDB_G0292550 isoform X3</fullName>
    </submittedName>
</protein>
<dbReference type="Proteomes" id="UP001652625">
    <property type="component" value="Chromosome 03"/>
</dbReference>
<feature type="compositionally biased region" description="Basic and acidic residues" evidence="1">
    <location>
        <begin position="55"/>
        <end position="64"/>
    </location>
</feature>
<dbReference type="RefSeq" id="XP_065650189.1">
    <property type="nucleotide sequence ID" value="XM_065794117.1"/>
</dbReference>
<feature type="compositionally biased region" description="Polar residues" evidence="1">
    <location>
        <begin position="815"/>
        <end position="834"/>
    </location>
</feature>
<feature type="compositionally biased region" description="Polar residues" evidence="1">
    <location>
        <begin position="465"/>
        <end position="484"/>
    </location>
</feature>
<evidence type="ECO:0000313" key="3">
    <source>
        <dbReference type="RefSeq" id="XP_065650188.1"/>
    </source>
</evidence>
<keyword evidence="3 4" id="KW-0418">Kinase</keyword>
<feature type="region of interest" description="Disordered" evidence="1">
    <location>
        <begin position="459"/>
        <end position="484"/>
    </location>
</feature>
<proteinExistence type="predicted"/>